<dbReference type="AlphaFoldDB" id="A0A9P3UX34"/>
<name>A0A9P3UX34_9MYCO</name>
<evidence type="ECO:0000256" key="2">
    <source>
        <dbReference type="ARBA" id="ARBA00022801"/>
    </source>
</evidence>
<dbReference type="InterPro" id="IPR029058">
    <property type="entry name" value="AB_hydrolase_fold"/>
</dbReference>
<dbReference type="GO" id="GO:0016787">
    <property type="term" value="F:hydrolase activity"/>
    <property type="evidence" value="ECO:0007669"/>
    <property type="project" value="UniProtKB-KW"/>
</dbReference>
<dbReference type="InterPro" id="IPR002168">
    <property type="entry name" value="Lipase_GDXG_HIS_AS"/>
</dbReference>
<evidence type="ECO:0000313" key="6">
    <source>
        <dbReference type="EMBL" id="GLB86689.1"/>
    </source>
</evidence>
<dbReference type="InterPro" id="IPR033140">
    <property type="entry name" value="Lipase_GDXG_put_SER_AS"/>
</dbReference>
<organism evidence="7 8">
    <name type="scientific">Mycobacterium kiyosense</name>
    <dbReference type="NCBI Taxonomy" id="2871094"/>
    <lineage>
        <taxon>Bacteria</taxon>
        <taxon>Bacillati</taxon>
        <taxon>Actinomycetota</taxon>
        <taxon>Actinomycetes</taxon>
        <taxon>Mycobacteriales</taxon>
        <taxon>Mycobacteriaceae</taxon>
        <taxon>Mycobacterium</taxon>
    </lineage>
</organism>
<evidence type="ECO:0000256" key="3">
    <source>
        <dbReference type="PROSITE-ProRule" id="PRU10038"/>
    </source>
</evidence>
<dbReference type="PROSITE" id="PS01173">
    <property type="entry name" value="LIPASE_GDXG_HIS"/>
    <property type="match status" value="1"/>
</dbReference>
<dbReference type="Proteomes" id="UP001064782">
    <property type="component" value="Unassembled WGS sequence"/>
</dbReference>
<evidence type="ECO:0000256" key="4">
    <source>
        <dbReference type="SAM" id="MobiDB-lite"/>
    </source>
</evidence>
<evidence type="ECO:0000256" key="1">
    <source>
        <dbReference type="ARBA" id="ARBA00010515"/>
    </source>
</evidence>
<dbReference type="PANTHER" id="PTHR48081:SF8">
    <property type="entry name" value="ALPHA_BETA HYDROLASE FOLD-3 DOMAIN-CONTAINING PROTEIN-RELATED"/>
    <property type="match status" value="1"/>
</dbReference>
<proteinExistence type="inferred from homology"/>
<dbReference type="Proteomes" id="UP001165663">
    <property type="component" value="Unassembled WGS sequence"/>
</dbReference>
<feature type="domain" description="Alpha/beta hydrolase fold-3" evidence="5">
    <location>
        <begin position="106"/>
        <end position="313"/>
    </location>
</feature>
<comment type="caution">
    <text evidence="7">The sequence shown here is derived from an EMBL/GenBank/DDBJ whole genome shotgun (WGS) entry which is preliminary data.</text>
</comment>
<dbReference type="PANTHER" id="PTHR48081">
    <property type="entry name" value="AB HYDROLASE SUPERFAMILY PROTEIN C4A8.06C"/>
    <property type="match status" value="1"/>
</dbReference>
<dbReference type="InterPro" id="IPR050300">
    <property type="entry name" value="GDXG_lipolytic_enzyme"/>
</dbReference>
<keyword evidence="2" id="KW-0378">Hydrolase</keyword>
<dbReference type="InterPro" id="IPR013094">
    <property type="entry name" value="AB_hydrolase_3"/>
</dbReference>
<dbReference type="SUPFAM" id="SSF53474">
    <property type="entry name" value="alpha/beta-Hydrolases"/>
    <property type="match status" value="1"/>
</dbReference>
<evidence type="ECO:0000313" key="7">
    <source>
        <dbReference type="EMBL" id="GLD33720.1"/>
    </source>
</evidence>
<dbReference type="Gene3D" id="3.40.50.1820">
    <property type="entry name" value="alpha/beta hydrolase"/>
    <property type="match status" value="1"/>
</dbReference>
<evidence type="ECO:0000313" key="8">
    <source>
        <dbReference type="Proteomes" id="UP001064782"/>
    </source>
</evidence>
<dbReference type="PROSITE" id="PS01174">
    <property type="entry name" value="LIPASE_GDXG_SER"/>
    <property type="match status" value="1"/>
</dbReference>
<reference evidence="7" key="1">
    <citation type="submission" date="2022-08" db="EMBL/GenBank/DDBJ databases">
        <title>Mycobacterium kiyosense sp. nov., scotochromogenic slow-glowing species isolated from respiratory specimens.</title>
        <authorList>
            <person name="Fukano H."/>
            <person name="Kazumi Y."/>
            <person name="Sakagami N."/>
            <person name="Ato M."/>
            <person name="Mitarai S."/>
            <person name="Hoshino Y."/>
        </authorList>
    </citation>
    <scope>NUCLEOTIDE SEQUENCE</scope>
    <source>
        <strain evidence="7">1413</strain>
        <strain evidence="6">SRL2020-028</strain>
    </source>
</reference>
<dbReference type="FunFam" id="3.40.50.1820:FF:000089">
    <property type="entry name" value="Alpha/beta hydrolase"/>
    <property type="match status" value="1"/>
</dbReference>
<accession>A0A9P3UX34</accession>
<gene>
    <name evidence="7" type="primary">lipI</name>
    <name evidence="7" type="ORF">Mkiyose1413_56030</name>
    <name evidence="6" type="ORF">SRL2020028_59450</name>
</gene>
<dbReference type="Pfam" id="PF07859">
    <property type="entry name" value="Abhydrolase_3"/>
    <property type="match status" value="1"/>
</dbReference>
<dbReference type="EMBL" id="BRXE01000168">
    <property type="protein sequence ID" value="GLB86689.1"/>
    <property type="molecule type" value="Genomic_DNA"/>
</dbReference>
<feature type="active site" evidence="3">
    <location>
        <position position="184"/>
    </location>
</feature>
<feature type="region of interest" description="Disordered" evidence="4">
    <location>
        <begin position="1"/>
        <end position="20"/>
    </location>
</feature>
<dbReference type="EMBL" id="BRZI01000102">
    <property type="protein sequence ID" value="GLD33720.1"/>
    <property type="molecule type" value="Genomic_DNA"/>
</dbReference>
<sequence length="339" mass="35915">MPAHPAATQPPTINRGAYGTPMPTLDNAADEKPGVDPILLKVLDAVPFRLSTEDGLDAVRQRLRDLPRRPLHPELRVEDRTLDGPGGPVGIRIYWPPTQSELSPVVMFFHGGGFVMGDLDTHDGTARQHAVGAEAIVVSVDYRLAPEHPYPAAIEDAWAATRWVAEHGAELGANTSRIALAGDSAGGTIAAAIAQQARDEGAPPITFQLLWYPSTMWDASLPSFTENADAPILGAKAISDFSRWYAGEVDMSNPPAAMAPGRASDLSGLPAAYIAVAAYDPLRDDGIRYGELLAEAGVPVEVHNAETMVHGYLGYAGVVPAATAAMDRGLTQLRVALHG</sequence>
<keyword evidence="8" id="KW-1185">Reference proteome</keyword>
<evidence type="ECO:0000259" key="5">
    <source>
        <dbReference type="Pfam" id="PF07859"/>
    </source>
</evidence>
<comment type="similarity">
    <text evidence="1">Belongs to the 'GDXG' lipolytic enzyme family.</text>
</comment>
<protein>
    <submittedName>
        <fullName evidence="7">Lipase</fullName>
    </submittedName>
</protein>